<accession>A0A7M1RWR4</accession>
<protein>
    <submittedName>
        <fullName evidence="1">Uncharacterized protein</fullName>
    </submittedName>
</protein>
<proteinExistence type="predicted"/>
<organism evidence="1 2">
    <name type="scientific">uncultured phage cr55_1</name>
    <dbReference type="NCBI Taxonomy" id="2772060"/>
    <lineage>
        <taxon>Viruses</taxon>
        <taxon>Duplodnaviria</taxon>
        <taxon>Heunggongvirae</taxon>
        <taxon>Uroviricota</taxon>
        <taxon>Caudoviricetes</taxon>
        <taxon>Crassvirales</taxon>
        <taxon>Suoliviridae</taxon>
        <taxon>Boorivirinae</taxon>
        <taxon>Culoivirus</taxon>
        <taxon>Culoivirus intestinalis</taxon>
    </lineage>
</organism>
<dbReference type="RefSeq" id="YP_010110267.1">
    <property type="nucleotide sequence ID" value="NC_055869.1"/>
</dbReference>
<name>A0A7M1RWR4_9CAUD</name>
<dbReference type="Proteomes" id="UP000594086">
    <property type="component" value="Segment"/>
</dbReference>
<dbReference type="GeneID" id="65128564"/>
<reference evidence="1 2" key="1">
    <citation type="submission" date="2020-07" db="EMBL/GenBank/DDBJ databases">
        <title>Taxonomic proposal: Crassvirales, a new order of highly abundant and diverse bacterial viruses.</title>
        <authorList>
            <person name="Shkoporov A.N."/>
            <person name="Stockdale S.R."/>
            <person name="Guerin E."/>
            <person name="Ross R.P."/>
            <person name="Hill C."/>
        </authorList>
    </citation>
    <scope>NUCLEOTIDE SEQUENCE [LARGE SCALE GENOMIC DNA]</scope>
</reference>
<dbReference type="EMBL" id="MT774376">
    <property type="protein sequence ID" value="QOR58109.1"/>
    <property type="molecule type" value="Genomic_DNA"/>
</dbReference>
<dbReference type="KEGG" id="vg:65128564"/>
<evidence type="ECO:0000313" key="1">
    <source>
        <dbReference type="EMBL" id="QOR58109.1"/>
    </source>
</evidence>
<evidence type="ECO:0000313" key="2">
    <source>
        <dbReference type="Proteomes" id="UP000594086"/>
    </source>
</evidence>
<sequence length="147" mass="17149">MDKLSIFQIEDASTKEYDAIRVKLFPGEDIEDAVIGFNRIVFENNQSLLYSRLKKKLGDEDTWECNEDFTDCVKVSGEAKRVACRKHYRFERDAKGNIKKASPERVISFVKLVAFRGDTIESELQRYLNQIPDELFLEDEEEKEGEE</sequence>
<keyword evidence="2" id="KW-1185">Reference proteome</keyword>